<keyword evidence="2 7" id="KW-0812">Transmembrane</keyword>
<keyword evidence="3 7" id="KW-1133">Transmembrane helix</keyword>
<evidence type="ECO:0000256" key="2">
    <source>
        <dbReference type="ARBA" id="ARBA00022692"/>
    </source>
</evidence>
<sequence length="385" mass="43993">MAILKALKAQLEMPRDQRPLGSGWLSGSLALVAALAGLLLVLVRWYPETLSYPELAMLHEGGLTLVVLRGVLLAGYALALVSLILSRQKTLGWTALGVSVLASLMATHTPQGGPAISLYFGLDYFIVNVLVIGFLFIPLERMFPARGDQTVLRAEWQEDMFYYLVSSMLVQIFNFVTLTPANYVNASFALDDIRSYITDLPFWVQVAFIMLATDFVQYWVHRAFHTFPFLWNFHAIHHSTKKMDWLAGARMHFAEIMILRSFSALPMLTLGFRPEAIQGYLLVVYFYSSFIHSNIGWNFRGLERFFVTPRFHHWHHGSDRDAIDINYASHFPIYDWLFGTHHLPKDAWPEAYGVVGDTVPRGYWRQFLYPLAKRWRKGPGNVPGE</sequence>
<dbReference type="InterPro" id="IPR051689">
    <property type="entry name" value="Sterol_desaturase/TMEM195"/>
</dbReference>
<dbReference type="PANTHER" id="PTHR21624:SF1">
    <property type="entry name" value="ALKYLGLYCEROL MONOOXYGENASE"/>
    <property type="match status" value="1"/>
</dbReference>
<evidence type="ECO:0000259" key="8">
    <source>
        <dbReference type="Pfam" id="PF04116"/>
    </source>
</evidence>
<dbReference type="GO" id="GO:0016020">
    <property type="term" value="C:membrane"/>
    <property type="evidence" value="ECO:0007669"/>
    <property type="project" value="GOC"/>
</dbReference>
<feature type="transmembrane region" description="Helical" evidence="7">
    <location>
        <begin position="116"/>
        <end position="139"/>
    </location>
</feature>
<evidence type="ECO:0000313" key="9">
    <source>
        <dbReference type="EMBL" id="SFJ08849.1"/>
    </source>
</evidence>
<evidence type="ECO:0000256" key="7">
    <source>
        <dbReference type="SAM" id="Phobius"/>
    </source>
</evidence>
<dbReference type="GO" id="GO:0005506">
    <property type="term" value="F:iron ion binding"/>
    <property type="evidence" value="ECO:0007669"/>
    <property type="project" value="InterPro"/>
</dbReference>
<evidence type="ECO:0000256" key="4">
    <source>
        <dbReference type="ARBA" id="ARBA00023002"/>
    </source>
</evidence>
<keyword evidence="6 7" id="KW-0472">Membrane</keyword>
<dbReference type="PANTHER" id="PTHR21624">
    <property type="entry name" value="STEROL DESATURASE-RELATED PROTEIN"/>
    <property type="match status" value="1"/>
</dbReference>
<protein>
    <submittedName>
        <fullName evidence="9">Sterol desaturase/sphingolipid hydroxylase, fatty acid hydroxylase superfamily</fullName>
    </submittedName>
</protein>
<dbReference type="RefSeq" id="WP_175484864.1">
    <property type="nucleotide sequence ID" value="NZ_FORA01000002.1"/>
</dbReference>
<feature type="domain" description="Fatty acid hydroxylase" evidence="8">
    <location>
        <begin position="207"/>
        <end position="340"/>
    </location>
</feature>
<dbReference type="GO" id="GO:0008610">
    <property type="term" value="P:lipid biosynthetic process"/>
    <property type="evidence" value="ECO:0007669"/>
    <property type="project" value="InterPro"/>
</dbReference>
<gene>
    <name evidence="9" type="ORF">SAMN04488095_2160</name>
</gene>
<comment type="subcellular location">
    <subcellularLocation>
        <location evidence="1">Endomembrane system</location>
        <topology evidence="1">Multi-pass membrane protein</topology>
    </subcellularLocation>
</comment>
<evidence type="ECO:0000256" key="5">
    <source>
        <dbReference type="ARBA" id="ARBA00023098"/>
    </source>
</evidence>
<feature type="transmembrane region" description="Helical" evidence="7">
    <location>
        <begin position="21"/>
        <end position="46"/>
    </location>
</feature>
<dbReference type="Proteomes" id="UP000199110">
    <property type="component" value="Unassembled WGS sequence"/>
</dbReference>
<keyword evidence="10" id="KW-1185">Reference proteome</keyword>
<dbReference type="AlphaFoldDB" id="A0A1I3NI62"/>
<dbReference type="EMBL" id="FORA01000002">
    <property type="protein sequence ID" value="SFJ08849.1"/>
    <property type="molecule type" value="Genomic_DNA"/>
</dbReference>
<evidence type="ECO:0000256" key="6">
    <source>
        <dbReference type="ARBA" id="ARBA00023136"/>
    </source>
</evidence>
<evidence type="ECO:0000256" key="1">
    <source>
        <dbReference type="ARBA" id="ARBA00004127"/>
    </source>
</evidence>
<dbReference type="InterPro" id="IPR006694">
    <property type="entry name" value="Fatty_acid_hydroxylase"/>
</dbReference>
<feature type="transmembrane region" description="Helical" evidence="7">
    <location>
        <begin position="160"/>
        <end position="180"/>
    </location>
</feature>
<accession>A0A1I3NI62</accession>
<keyword evidence="5" id="KW-0443">Lipid metabolism</keyword>
<feature type="transmembrane region" description="Helical" evidence="7">
    <location>
        <begin position="92"/>
        <end position="110"/>
    </location>
</feature>
<evidence type="ECO:0000256" key="3">
    <source>
        <dbReference type="ARBA" id="ARBA00022989"/>
    </source>
</evidence>
<dbReference type="GO" id="GO:0050479">
    <property type="term" value="F:glyceryl-ether monooxygenase activity"/>
    <property type="evidence" value="ECO:0007669"/>
    <property type="project" value="TreeGrafter"/>
</dbReference>
<feature type="transmembrane region" description="Helical" evidence="7">
    <location>
        <begin position="200"/>
        <end position="220"/>
    </location>
</feature>
<dbReference type="GO" id="GO:0012505">
    <property type="term" value="C:endomembrane system"/>
    <property type="evidence" value="ECO:0007669"/>
    <property type="project" value="UniProtKB-SubCell"/>
</dbReference>
<dbReference type="Pfam" id="PF04116">
    <property type="entry name" value="FA_hydroxylase"/>
    <property type="match status" value="1"/>
</dbReference>
<feature type="transmembrane region" description="Helical" evidence="7">
    <location>
        <begin position="66"/>
        <end position="85"/>
    </location>
</feature>
<keyword evidence="4" id="KW-0560">Oxidoreductase</keyword>
<evidence type="ECO:0000313" key="10">
    <source>
        <dbReference type="Proteomes" id="UP000199110"/>
    </source>
</evidence>
<dbReference type="GO" id="GO:0006643">
    <property type="term" value="P:membrane lipid metabolic process"/>
    <property type="evidence" value="ECO:0007669"/>
    <property type="project" value="TreeGrafter"/>
</dbReference>
<organism evidence="9 10">
    <name type="scientific">Jannaschia pohangensis</name>
    <dbReference type="NCBI Taxonomy" id="390807"/>
    <lineage>
        <taxon>Bacteria</taxon>
        <taxon>Pseudomonadati</taxon>
        <taxon>Pseudomonadota</taxon>
        <taxon>Alphaproteobacteria</taxon>
        <taxon>Rhodobacterales</taxon>
        <taxon>Roseobacteraceae</taxon>
        <taxon>Jannaschia</taxon>
    </lineage>
</organism>
<reference evidence="9 10" key="1">
    <citation type="submission" date="2016-10" db="EMBL/GenBank/DDBJ databases">
        <authorList>
            <person name="de Groot N.N."/>
        </authorList>
    </citation>
    <scope>NUCLEOTIDE SEQUENCE [LARGE SCALE GENOMIC DNA]</scope>
    <source>
        <strain evidence="9 10">DSM 19073</strain>
    </source>
</reference>
<proteinExistence type="predicted"/>
<dbReference type="STRING" id="390807.SAMN04488095_2160"/>
<name>A0A1I3NI62_9RHOB</name>